<organism evidence="6 7">
    <name type="scientific">Promicromonospora aerolata</name>
    <dbReference type="NCBI Taxonomy" id="195749"/>
    <lineage>
        <taxon>Bacteria</taxon>
        <taxon>Bacillati</taxon>
        <taxon>Actinomycetota</taxon>
        <taxon>Actinomycetes</taxon>
        <taxon>Micrococcales</taxon>
        <taxon>Promicromonosporaceae</taxon>
        <taxon>Promicromonospora</taxon>
    </lineage>
</organism>
<evidence type="ECO:0000256" key="3">
    <source>
        <dbReference type="ARBA" id="ARBA00040298"/>
    </source>
</evidence>
<dbReference type="EMBL" id="JBHUHF010000001">
    <property type="protein sequence ID" value="MFD2024428.1"/>
    <property type="molecule type" value="Genomic_DNA"/>
</dbReference>
<dbReference type="PANTHER" id="PTHR10668:SF105">
    <property type="entry name" value="DEHYDROGENASE-RELATED"/>
    <property type="match status" value="1"/>
</dbReference>
<dbReference type="SUPFAM" id="SSF51905">
    <property type="entry name" value="FAD/NAD(P)-binding domain"/>
    <property type="match status" value="1"/>
</dbReference>
<comment type="function">
    <text evidence="1">Probable oxidoreductase that may play a role as regulator of mitochondrial function.</text>
</comment>
<accession>A0ABW4V499</accession>
<evidence type="ECO:0000313" key="6">
    <source>
        <dbReference type="EMBL" id="MFD2024428.1"/>
    </source>
</evidence>
<dbReference type="Pfam" id="PF01593">
    <property type="entry name" value="Amino_oxidase"/>
    <property type="match status" value="1"/>
</dbReference>
<protein>
    <recommendedName>
        <fullName evidence="3">Pyridine nucleotide-disulfide oxidoreductase domain-containing protein 2</fullName>
    </recommendedName>
</protein>
<dbReference type="InterPro" id="IPR002937">
    <property type="entry name" value="Amino_oxidase"/>
</dbReference>
<proteinExistence type="predicted"/>
<dbReference type="PANTHER" id="PTHR10668">
    <property type="entry name" value="PHYTOENE DEHYDROGENASE"/>
    <property type="match status" value="1"/>
</dbReference>
<dbReference type="RefSeq" id="WP_377196369.1">
    <property type="nucleotide sequence ID" value="NZ_JBHUHF010000001.1"/>
</dbReference>
<feature type="region of interest" description="Disordered" evidence="4">
    <location>
        <begin position="1"/>
        <end position="20"/>
    </location>
</feature>
<name>A0ABW4V499_9MICO</name>
<evidence type="ECO:0000256" key="2">
    <source>
        <dbReference type="ARBA" id="ARBA00038825"/>
    </source>
</evidence>
<feature type="domain" description="Amine oxidase" evidence="5">
    <location>
        <begin position="53"/>
        <end position="539"/>
    </location>
</feature>
<dbReference type="Gene3D" id="3.50.50.60">
    <property type="entry name" value="FAD/NAD(P)-binding domain"/>
    <property type="match status" value="2"/>
</dbReference>
<evidence type="ECO:0000313" key="7">
    <source>
        <dbReference type="Proteomes" id="UP001597338"/>
    </source>
</evidence>
<reference evidence="7" key="1">
    <citation type="journal article" date="2019" name="Int. J. Syst. Evol. Microbiol.">
        <title>The Global Catalogue of Microorganisms (GCM) 10K type strain sequencing project: providing services to taxonomists for standard genome sequencing and annotation.</title>
        <authorList>
            <consortium name="The Broad Institute Genomics Platform"/>
            <consortium name="The Broad Institute Genome Sequencing Center for Infectious Disease"/>
            <person name="Wu L."/>
            <person name="Ma J."/>
        </authorList>
    </citation>
    <scope>NUCLEOTIDE SEQUENCE [LARGE SCALE GENOMIC DNA]</scope>
    <source>
        <strain evidence="7">CCM 7043</strain>
    </source>
</reference>
<evidence type="ECO:0000259" key="5">
    <source>
        <dbReference type="Pfam" id="PF01593"/>
    </source>
</evidence>
<comment type="subunit">
    <text evidence="2">Interacts with COX5B; this interaction may contribute to localize PYROXD2 to the inner face of the inner mitochondrial membrane.</text>
</comment>
<evidence type="ECO:0000256" key="1">
    <source>
        <dbReference type="ARBA" id="ARBA00037217"/>
    </source>
</evidence>
<sequence>MGTQADAAGVGGDDRQHWRPPSILGTLGASRPEGWMTVVRTVDAVVVGAGPNGLVAANALVDAGWDVLVLEAQDTIGGAVRTAETVAPGFRTDLFSAFYPLAAGSPVIQGLHLEEHGLTWSRAPSVLAHVLDDGQATVLHSEPEDTAAGLERQSPGDGDAWLRLFAGWKRVRDPLLDALFSPLPAARPALRLLRRLGAGGALDLGRLAVLPVRRLADETFRGEGGGLLLTGNAMHSDVPPDAAGSGLFGWLLAMLGQDVGFPVPVGGAGALGDALAARVRAGGGEIVTGARVERVLVAGNRAVGVRTEHGTLVRARHAVLADVSAPALYRDLVGTARLPPRLVRDLDRFQWDHPTFKVNWALDRPLAWTAEHARGAGTVHLGVGRRGFVDVAAALSKGEAPERPFLVLGQMTTSDPTRSPSGTESAWAYAHVPHGVDWTADAVAGQAHRMEQALDRVAPGFQDTVVGRSVQSPADLEAADANLVGGAVNGGTSGIHQELVFRPMPGLGRPETPVERLYLASASAHPGGGVHGACGWNAARVALAASSPWGRLPRTLVRSAWGRLLRDT</sequence>
<gene>
    <name evidence="6" type="ORF">ACFSL2_02790</name>
</gene>
<comment type="caution">
    <text evidence="6">The sequence shown here is derived from an EMBL/GenBank/DDBJ whole genome shotgun (WGS) entry which is preliminary data.</text>
</comment>
<dbReference type="Proteomes" id="UP001597338">
    <property type="component" value="Unassembled WGS sequence"/>
</dbReference>
<evidence type="ECO:0000256" key="4">
    <source>
        <dbReference type="SAM" id="MobiDB-lite"/>
    </source>
</evidence>
<keyword evidence="7" id="KW-1185">Reference proteome</keyword>
<dbReference type="InterPro" id="IPR036188">
    <property type="entry name" value="FAD/NAD-bd_sf"/>
</dbReference>